<name>A0A8H6FCA0_9LECA</name>
<sequence>MISCGAVVYRQNHQQNAVCTAPTPRGAKLYPRDQDCTVSVIIVSTPDGGQIPAPTTCGKLRETGNKVAKANAVAD</sequence>
<accession>A0A8H6FCA0</accession>
<dbReference type="AlphaFoldDB" id="A0A8H6FCA0"/>
<dbReference type="Proteomes" id="UP000578531">
    <property type="component" value="Unassembled WGS sequence"/>
</dbReference>
<keyword evidence="2" id="KW-1185">Reference proteome</keyword>
<reference evidence="1 2" key="1">
    <citation type="journal article" date="2020" name="Genomics">
        <title>Complete, high-quality genomes from long-read metagenomic sequencing of two wolf lichen thalli reveals enigmatic genome architecture.</title>
        <authorList>
            <person name="McKenzie S.K."/>
            <person name="Walston R.F."/>
            <person name="Allen J.L."/>
        </authorList>
    </citation>
    <scope>NUCLEOTIDE SEQUENCE [LARGE SCALE GENOMIC DNA]</scope>
    <source>
        <strain evidence="1">WasteWater2</strain>
    </source>
</reference>
<gene>
    <name evidence="1" type="ORF">HO173_013224</name>
</gene>
<evidence type="ECO:0000313" key="1">
    <source>
        <dbReference type="EMBL" id="KAF6223177.1"/>
    </source>
</evidence>
<dbReference type="RefSeq" id="XP_037158051.1">
    <property type="nucleotide sequence ID" value="XM_037315048.1"/>
</dbReference>
<dbReference type="EMBL" id="JACCJC010000134">
    <property type="protein sequence ID" value="KAF6223177.1"/>
    <property type="molecule type" value="Genomic_DNA"/>
</dbReference>
<comment type="caution">
    <text evidence="1">The sequence shown here is derived from an EMBL/GenBank/DDBJ whole genome shotgun (WGS) entry which is preliminary data.</text>
</comment>
<organism evidence="1 2">
    <name type="scientific">Letharia columbiana</name>
    <dbReference type="NCBI Taxonomy" id="112416"/>
    <lineage>
        <taxon>Eukaryota</taxon>
        <taxon>Fungi</taxon>
        <taxon>Dikarya</taxon>
        <taxon>Ascomycota</taxon>
        <taxon>Pezizomycotina</taxon>
        <taxon>Lecanoromycetes</taxon>
        <taxon>OSLEUM clade</taxon>
        <taxon>Lecanoromycetidae</taxon>
        <taxon>Lecanorales</taxon>
        <taxon>Lecanorineae</taxon>
        <taxon>Parmeliaceae</taxon>
        <taxon>Letharia</taxon>
    </lineage>
</organism>
<proteinExistence type="predicted"/>
<dbReference type="GeneID" id="59294852"/>
<evidence type="ECO:0000313" key="2">
    <source>
        <dbReference type="Proteomes" id="UP000578531"/>
    </source>
</evidence>
<protein>
    <submittedName>
        <fullName evidence="1">Uncharacterized protein</fullName>
    </submittedName>
</protein>